<accession>A0A6B0QPA9</accession>
<evidence type="ECO:0000313" key="2">
    <source>
        <dbReference type="Proteomes" id="UP000322234"/>
    </source>
</evidence>
<dbReference type="Proteomes" id="UP000322234">
    <property type="component" value="Unassembled WGS sequence"/>
</dbReference>
<sequence>MALTNTCKTPVDPEVAVHQIRICLTSCNCEASGEDLLTAYQFRTAITAITDLTPIFTAFKYFLETNKL</sequence>
<protein>
    <submittedName>
        <fullName evidence="1">Uncharacterized protein</fullName>
    </submittedName>
</protein>
<keyword evidence="2" id="KW-1185">Reference proteome</keyword>
<comment type="caution">
    <text evidence="1">The sequence shown here is derived from an EMBL/GenBank/DDBJ whole genome shotgun (WGS) entry which is preliminary data.</text>
</comment>
<organism evidence="1 2">
    <name type="scientific">Bos mutus</name>
    <name type="common">wild yak</name>
    <dbReference type="NCBI Taxonomy" id="72004"/>
    <lineage>
        <taxon>Eukaryota</taxon>
        <taxon>Metazoa</taxon>
        <taxon>Chordata</taxon>
        <taxon>Craniata</taxon>
        <taxon>Vertebrata</taxon>
        <taxon>Euteleostomi</taxon>
        <taxon>Mammalia</taxon>
        <taxon>Eutheria</taxon>
        <taxon>Laurasiatheria</taxon>
        <taxon>Artiodactyla</taxon>
        <taxon>Ruminantia</taxon>
        <taxon>Pecora</taxon>
        <taxon>Bovidae</taxon>
        <taxon>Bovinae</taxon>
        <taxon>Bos</taxon>
    </lineage>
</organism>
<dbReference type="AlphaFoldDB" id="A0A6B0QPA9"/>
<name>A0A6B0QPA9_9CETA</name>
<reference evidence="1" key="1">
    <citation type="submission" date="2019-10" db="EMBL/GenBank/DDBJ databases">
        <title>The sequence and de novo assembly of the wild yak genome.</title>
        <authorList>
            <person name="Liu Y."/>
        </authorList>
    </citation>
    <scope>NUCLEOTIDE SEQUENCE [LARGE SCALE GENOMIC DNA]</scope>
    <source>
        <strain evidence="1">WY2019</strain>
    </source>
</reference>
<gene>
    <name evidence="1" type="ORF">E5288_WYG007084</name>
</gene>
<dbReference type="EMBL" id="VBQZ03000002">
    <property type="protein sequence ID" value="MXQ79708.1"/>
    <property type="molecule type" value="Genomic_DNA"/>
</dbReference>
<evidence type="ECO:0000313" key="1">
    <source>
        <dbReference type="EMBL" id="MXQ79708.1"/>
    </source>
</evidence>
<proteinExistence type="predicted"/>